<reference evidence="2 3" key="1">
    <citation type="submission" date="2018-01" db="EMBL/GenBank/DDBJ databases">
        <title>Genomic Encyclopedia of Type Strains, Phase III (KMG-III): the genomes of soil and plant-associated and newly described type strains.</title>
        <authorList>
            <person name="Whitman W."/>
        </authorList>
    </citation>
    <scope>NUCLEOTIDE SEQUENCE [LARGE SCALE GENOMIC DNA]</scope>
    <source>
        <strain evidence="2 3">1131</strain>
    </source>
</reference>
<feature type="transmembrane region" description="Helical" evidence="1">
    <location>
        <begin position="52"/>
        <end position="77"/>
    </location>
</feature>
<gene>
    <name evidence="2" type="ORF">CYD53_12166</name>
</gene>
<proteinExistence type="predicted"/>
<sequence>MPDRRDADRFRTVPLHVALGALLGAATYLVIVAVEIGFMGGMLAVEAAQTQLWLVMLGVFASNGAVGSGLTAFYFLAMES</sequence>
<organism evidence="2 3">
    <name type="scientific">Bosea psychrotolerans</name>
    <dbReference type="NCBI Taxonomy" id="1871628"/>
    <lineage>
        <taxon>Bacteria</taxon>
        <taxon>Pseudomonadati</taxon>
        <taxon>Pseudomonadota</taxon>
        <taxon>Alphaproteobacteria</taxon>
        <taxon>Hyphomicrobiales</taxon>
        <taxon>Boseaceae</taxon>
        <taxon>Bosea</taxon>
    </lineage>
</organism>
<dbReference type="Proteomes" id="UP000236919">
    <property type="component" value="Unassembled WGS sequence"/>
</dbReference>
<keyword evidence="3" id="KW-1185">Reference proteome</keyword>
<keyword evidence="1" id="KW-1133">Transmembrane helix</keyword>
<feature type="transmembrane region" description="Helical" evidence="1">
    <location>
        <begin position="12"/>
        <end position="40"/>
    </location>
</feature>
<keyword evidence="1" id="KW-0812">Transmembrane</keyword>
<evidence type="ECO:0000313" key="2">
    <source>
        <dbReference type="EMBL" id="POR46981.1"/>
    </source>
</evidence>
<accession>A0A2S4LWZ8</accession>
<protein>
    <submittedName>
        <fullName evidence="2">Uncharacterized protein</fullName>
    </submittedName>
</protein>
<evidence type="ECO:0000313" key="3">
    <source>
        <dbReference type="Proteomes" id="UP000236919"/>
    </source>
</evidence>
<comment type="caution">
    <text evidence="2">The sequence shown here is derived from an EMBL/GenBank/DDBJ whole genome shotgun (WGS) entry which is preliminary data.</text>
</comment>
<name>A0A2S4LWZ8_9HYPH</name>
<dbReference type="OrthoDB" id="8163772at2"/>
<dbReference type="EMBL" id="PQFZ01000021">
    <property type="protein sequence ID" value="POR46981.1"/>
    <property type="molecule type" value="Genomic_DNA"/>
</dbReference>
<dbReference type="AlphaFoldDB" id="A0A2S4LWZ8"/>
<evidence type="ECO:0000256" key="1">
    <source>
        <dbReference type="SAM" id="Phobius"/>
    </source>
</evidence>
<dbReference type="RefSeq" id="WP_103720830.1">
    <property type="nucleotide sequence ID" value="NZ_PQFZ01000021.1"/>
</dbReference>
<keyword evidence="1" id="KW-0472">Membrane</keyword>